<dbReference type="Proteomes" id="UP000050525">
    <property type="component" value="Unassembled WGS sequence"/>
</dbReference>
<gene>
    <name evidence="2" type="ORF">Y1Q_0006329</name>
</gene>
<comment type="caution">
    <text evidence="2">The sequence shown here is derived from an EMBL/GenBank/DDBJ whole genome shotgun (WGS) entry which is preliminary data.</text>
</comment>
<proteinExistence type="predicted"/>
<feature type="chain" id="PRO_5007586468" description="Secreted protein" evidence="1">
    <location>
        <begin position="19"/>
        <end position="71"/>
    </location>
</feature>
<accession>A0A151NXF0</accession>
<feature type="signal peptide" evidence="1">
    <location>
        <begin position="1"/>
        <end position="18"/>
    </location>
</feature>
<evidence type="ECO:0000313" key="2">
    <source>
        <dbReference type="EMBL" id="KYO41557.1"/>
    </source>
</evidence>
<evidence type="ECO:0000313" key="3">
    <source>
        <dbReference type="Proteomes" id="UP000050525"/>
    </source>
</evidence>
<organism evidence="2 3">
    <name type="scientific">Alligator mississippiensis</name>
    <name type="common">American alligator</name>
    <dbReference type="NCBI Taxonomy" id="8496"/>
    <lineage>
        <taxon>Eukaryota</taxon>
        <taxon>Metazoa</taxon>
        <taxon>Chordata</taxon>
        <taxon>Craniata</taxon>
        <taxon>Vertebrata</taxon>
        <taxon>Euteleostomi</taxon>
        <taxon>Archelosauria</taxon>
        <taxon>Archosauria</taxon>
        <taxon>Crocodylia</taxon>
        <taxon>Alligatoridae</taxon>
        <taxon>Alligatorinae</taxon>
        <taxon>Alligator</taxon>
    </lineage>
</organism>
<evidence type="ECO:0008006" key="4">
    <source>
        <dbReference type="Google" id="ProtNLM"/>
    </source>
</evidence>
<dbReference type="AlphaFoldDB" id="A0A151NXF0"/>
<keyword evidence="3" id="KW-1185">Reference proteome</keyword>
<protein>
    <recommendedName>
        <fullName evidence="4">Secreted protein</fullName>
    </recommendedName>
</protein>
<dbReference type="EMBL" id="AKHW03001628">
    <property type="protein sequence ID" value="KYO41557.1"/>
    <property type="molecule type" value="Genomic_DNA"/>
</dbReference>
<keyword evidence="1" id="KW-0732">Signal</keyword>
<sequence length="71" mass="7890">MPLGQLSCVLLRTSSAMAFPPQCRLGQDGMAQIIKFFRTRTGFHSVFILHLAQGEASQCYSNIKNSISNRD</sequence>
<evidence type="ECO:0000256" key="1">
    <source>
        <dbReference type="SAM" id="SignalP"/>
    </source>
</evidence>
<name>A0A151NXF0_ALLMI</name>
<reference evidence="2 3" key="1">
    <citation type="journal article" date="2012" name="Genome Biol.">
        <title>Sequencing three crocodilian genomes to illuminate the evolution of archosaurs and amniotes.</title>
        <authorList>
            <person name="St John J.A."/>
            <person name="Braun E.L."/>
            <person name="Isberg S.R."/>
            <person name="Miles L.G."/>
            <person name="Chong A.Y."/>
            <person name="Gongora J."/>
            <person name="Dalzell P."/>
            <person name="Moran C."/>
            <person name="Bed'hom B."/>
            <person name="Abzhanov A."/>
            <person name="Burgess S.C."/>
            <person name="Cooksey A.M."/>
            <person name="Castoe T.A."/>
            <person name="Crawford N.G."/>
            <person name="Densmore L.D."/>
            <person name="Drew J.C."/>
            <person name="Edwards S.V."/>
            <person name="Faircloth B.C."/>
            <person name="Fujita M.K."/>
            <person name="Greenwold M.J."/>
            <person name="Hoffmann F.G."/>
            <person name="Howard J.M."/>
            <person name="Iguchi T."/>
            <person name="Janes D.E."/>
            <person name="Khan S.Y."/>
            <person name="Kohno S."/>
            <person name="de Koning A.J."/>
            <person name="Lance S.L."/>
            <person name="McCarthy F.M."/>
            <person name="McCormack J.E."/>
            <person name="Merchant M.E."/>
            <person name="Peterson D.G."/>
            <person name="Pollock D.D."/>
            <person name="Pourmand N."/>
            <person name="Raney B.J."/>
            <person name="Roessler K.A."/>
            <person name="Sanford J.R."/>
            <person name="Sawyer R.H."/>
            <person name="Schmidt C.J."/>
            <person name="Triplett E.W."/>
            <person name="Tuberville T.D."/>
            <person name="Venegas-Anaya M."/>
            <person name="Howard J.T."/>
            <person name="Jarvis E.D."/>
            <person name="Guillette L.J.Jr."/>
            <person name="Glenn T.C."/>
            <person name="Green R.E."/>
            <person name="Ray D.A."/>
        </authorList>
    </citation>
    <scope>NUCLEOTIDE SEQUENCE [LARGE SCALE GENOMIC DNA]</scope>
    <source>
        <strain evidence="2">KSC_2009_1</strain>
    </source>
</reference>